<name>A0AAD3XEH8_NEPGR</name>
<dbReference type="InterPro" id="IPR055482">
    <property type="entry name" value="DUF7054"/>
</dbReference>
<dbReference type="InterPro" id="IPR040358">
    <property type="entry name" value="At4g22758-like"/>
</dbReference>
<accession>A0AAD3XEH8</accession>
<organism evidence="2 3">
    <name type="scientific">Nepenthes gracilis</name>
    <name type="common">Slender pitcher plant</name>
    <dbReference type="NCBI Taxonomy" id="150966"/>
    <lineage>
        <taxon>Eukaryota</taxon>
        <taxon>Viridiplantae</taxon>
        <taxon>Streptophyta</taxon>
        <taxon>Embryophyta</taxon>
        <taxon>Tracheophyta</taxon>
        <taxon>Spermatophyta</taxon>
        <taxon>Magnoliopsida</taxon>
        <taxon>eudicotyledons</taxon>
        <taxon>Gunneridae</taxon>
        <taxon>Pentapetalae</taxon>
        <taxon>Caryophyllales</taxon>
        <taxon>Nepenthaceae</taxon>
        <taxon>Nepenthes</taxon>
    </lineage>
</organism>
<comment type="caution">
    <text evidence="2">The sequence shown here is derived from an EMBL/GenBank/DDBJ whole genome shotgun (WGS) entry which is preliminary data.</text>
</comment>
<dbReference type="Proteomes" id="UP001279734">
    <property type="component" value="Unassembled WGS sequence"/>
</dbReference>
<reference evidence="2" key="1">
    <citation type="submission" date="2023-05" db="EMBL/GenBank/DDBJ databases">
        <title>Nepenthes gracilis genome sequencing.</title>
        <authorList>
            <person name="Fukushima K."/>
        </authorList>
    </citation>
    <scope>NUCLEOTIDE SEQUENCE</scope>
    <source>
        <strain evidence="2">SING2019-196</strain>
    </source>
</reference>
<dbReference type="Pfam" id="PF23156">
    <property type="entry name" value="DUF7054"/>
    <property type="match status" value="1"/>
</dbReference>
<dbReference type="EMBL" id="BSYO01000003">
    <property type="protein sequence ID" value="GMH01981.1"/>
    <property type="molecule type" value="Genomic_DNA"/>
</dbReference>
<evidence type="ECO:0000313" key="3">
    <source>
        <dbReference type="Proteomes" id="UP001279734"/>
    </source>
</evidence>
<keyword evidence="3" id="KW-1185">Reference proteome</keyword>
<dbReference type="AlphaFoldDB" id="A0AAD3XEH8"/>
<proteinExistence type="predicted"/>
<gene>
    <name evidence="2" type="ORF">Nepgr_003820</name>
</gene>
<protein>
    <recommendedName>
        <fullName evidence="1">DUF7054 domain-containing protein</fullName>
    </recommendedName>
</protein>
<dbReference type="PANTHER" id="PTHR33270">
    <property type="entry name" value="BNAC05G50380D PROTEIN"/>
    <property type="match status" value="1"/>
</dbReference>
<dbReference type="PANTHER" id="PTHR33270:SF18">
    <property type="entry name" value="OS02G0324700 PROTEIN"/>
    <property type="match status" value="1"/>
</dbReference>
<evidence type="ECO:0000313" key="2">
    <source>
        <dbReference type="EMBL" id="GMH01981.1"/>
    </source>
</evidence>
<evidence type="ECO:0000259" key="1">
    <source>
        <dbReference type="Pfam" id="PF23156"/>
    </source>
</evidence>
<sequence>MVLYRPKKAQNAKGNRFLITVNVLGSTGPMRFVVNELEPVSAVIDMVLKSYAREGRLPVLGTDPNDFLLYCPSAGSDALSPLEKIGAHGARIFMLCKKPQSARSMGDERPTTAIVAKKGAGSWRTWINKSLSLKVSPP</sequence>
<feature type="domain" description="DUF7054" evidence="1">
    <location>
        <begin position="14"/>
        <end position="96"/>
    </location>
</feature>